<evidence type="ECO:0000256" key="1">
    <source>
        <dbReference type="SAM" id="MobiDB-lite"/>
    </source>
</evidence>
<feature type="compositionally biased region" description="Polar residues" evidence="1">
    <location>
        <begin position="13"/>
        <end position="24"/>
    </location>
</feature>
<name>A6JS73_RAT</name>
<reference evidence="2 3" key="1">
    <citation type="submission" date="2005-09" db="EMBL/GenBank/DDBJ databases">
        <authorList>
            <person name="Mural R.J."/>
            <person name="Li P.W."/>
            <person name="Adams M.D."/>
            <person name="Amanatides P.G."/>
            <person name="Baden-Tillson H."/>
            <person name="Barnstead M."/>
            <person name="Chin S.H."/>
            <person name="Dew I."/>
            <person name="Evans C.A."/>
            <person name="Ferriera S."/>
            <person name="Flanigan M."/>
            <person name="Fosler C."/>
            <person name="Glodek A."/>
            <person name="Gu Z."/>
            <person name="Holt R.A."/>
            <person name="Jennings D."/>
            <person name="Kraft C.L."/>
            <person name="Lu F."/>
            <person name="Nguyen T."/>
            <person name="Nusskern D.R."/>
            <person name="Pfannkoch C.M."/>
            <person name="Sitter C."/>
            <person name="Sutton G.G."/>
            <person name="Venter J.C."/>
            <person name="Wang Z."/>
            <person name="Woodage T."/>
            <person name="Zheng X.H."/>
            <person name="Zhong F."/>
        </authorList>
    </citation>
    <scope>NUCLEOTIDE SEQUENCE [LARGE SCALE GENOMIC DNA]</scope>
    <source>
        <strain>BN</strain>
        <strain evidence="3">Sprague-Dawley</strain>
    </source>
</reference>
<feature type="non-terminal residue" evidence="2">
    <location>
        <position position="71"/>
    </location>
</feature>
<accession>A6JS73</accession>
<proteinExistence type="predicted"/>
<feature type="compositionally biased region" description="Basic and acidic residues" evidence="1">
    <location>
        <begin position="1"/>
        <end position="12"/>
    </location>
</feature>
<gene>
    <name evidence="2" type="ORF">rCG_36704</name>
</gene>
<dbReference type="Proteomes" id="UP000234681">
    <property type="component" value="Chromosome 11"/>
</dbReference>
<evidence type="ECO:0000313" key="3">
    <source>
        <dbReference type="Proteomes" id="UP000234681"/>
    </source>
</evidence>
<protein>
    <submittedName>
        <fullName evidence="2">RCG36704</fullName>
    </submittedName>
</protein>
<feature type="region of interest" description="Disordered" evidence="1">
    <location>
        <begin position="1"/>
        <end position="24"/>
    </location>
</feature>
<organism evidence="2 3">
    <name type="scientific">Rattus norvegicus</name>
    <name type="common">Rat</name>
    <dbReference type="NCBI Taxonomy" id="10116"/>
    <lineage>
        <taxon>Eukaryota</taxon>
        <taxon>Metazoa</taxon>
        <taxon>Chordata</taxon>
        <taxon>Craniata</taxon>
        <taxon>Vertebrata</taxon>
        <taxon>Euteleostomi</taxon>
        <taxon>Mammalia</taxon>
        <taxon>Eutheria</taxon>
        <taxon>Euarchontoglires</taxon>
        <taxon>Glires</taxon>
        <taxon>Rodentia</taxon>
        <taxon>Myomorpha</taxon>
        <taxon>Muroidea</taxon>
        <taxon>Muridae</taxon>
        <taxon>Murinae</taxon>
        <taxon>Rattus</taxon>
    </lineage>
</organism>
<evidence type="ECO:0000313" key="2">
    <source>
        <dbReference type="EMBL" id="EDL78034.1"/>
    </source>
</evidence>
<dbReference type="AlphaFoldDB" id="A6JS73"/>
<sequence length="71" mass="7850">MPSQPPKDEKKIQQTTNIHGQTQRKLALAGADVGSWRTEKRKHHQNKLLVGSLRGQPCQAPDSHLCAADVL</sequence>
<dbReference type="EMBL" id="CH473999">
    <property type="protein sequence ID" value="EDL78034.1"/>
    <property type="molecule type" value="Genomic_DNA"/>
</dbReference>